<dbReference type="Gene3D" id="3.40.50.300">
    <property type="entry name" value="P-loop containing nucleotide triphosphate hydrolases"/>
    <property type="match status" value="1"/>
</dbReference>
<sequence length="567" mass="64258">MGYLKWGAQYCKTIKWGYILAILLVVIDALSSAAVVYLQKYLIDSVFVTNNFQVFILLLLGFLLAALVHSIMFSLSSYVAIRNEYHVSKSIVFTLLGKIQRMPISIIQSNRTGEYIQTLTTSAIEAGKVLCWKFPRIILSETIQLLIITFILGAISPLFLVFVCAVSIVYIYVGRYFAPILKNSRSEILKRKKDLIVRMEEGIASTREVIAYHRMDWERKLYDRLFKSYFKEVTEEGKIINRQMLYTDPLKWLVSLTVLGFGGFQTIKGNMSIGTLVIFIQFSTQFTDLFINVFQSLMSVSGDMAYIDKIRSLESSPEISNDGKAIKGPITNLELKEVLFRYNQEKIILNQLNLNFPIGKKISLVGESGGGKSTIVHLFSRYYEPAGGSILVNNVPLNKISMEEWVSRVATVPQDPYMFSDTIRENILLGRSYTDDEIIEVCRVAQIHDYICSLPEGYDTNIGERGVKLSGGQRQRIAIARALIGNPELLLLDEATSALDLETERQVLFNVQQFRKNTTTIMVAHRLSTIIDSDLIYVINKGQVAESGNHEELISKKKAYYKLIHAQ</sequence>
<dbReference type="InterPro" id="IPR017871">
    <property type="entry name" value="ABC_transporter-like_CS"/>
</dbReference>
<evidence type="ECO:0000256" key="8">
    <source>
        <dbReference type="SAM" id="Phobius"/>
    </source>
</evidence>
<evidence type="ECO:0000259" key="9">
    <source>
        <dbReference type="PROSITE" id="PS50893"/>
    </source>
</evidence>
<evidence type="ECO:0000256" key="7">
    <source>
        <dbReference type="ARBA" id="ARBA00023136"/>
    </source>
</evidence>
<dbReference type="AlphaFoldDB" id="A0A0M1P4N1"/>
<dbReference type="OrthoDB" id="9770415at2"/>
<feature type="transmembrane region" description="Helical" evidence="8">
    <location>
        <begin position="54"/>
        <end position="81"/>
    </location>
</feature>
<evidence type="ECO:0000259" key="10">
    <source>
        <dbReference type="PROSITE" id="PS50929"/>
    </source>
</evidence>
<dbReference type="EMBL" id="LIUT01000001">
    <property type="protein sequence ID" value="KOR89270.1"/>
    <property type="molecule type" value="Genomic_DNA"/>
</dbReference>
<evidence type="ECO:0000313" key="12">
    <source>
        <dbReference type="Proteomes" id="UP000036932"/>
    </source>
</evidence>
<reference evidence="12" key="1">
    <citation type="submission" date="2015-08" db="EMBL/GenBank/DDBJ databases">
        <title>Genome sequencing project for genomic taxonomy and phylogenomics of Bacillus-like bacteria.</title>
        <authorList>
            <person name="Liu B."/>
            <person name="Wang J."/>
            <person name="Zhu Y."/>
            <person name="Liu G."/>
            <person name="Chen Q."/>
            <person name="Chen Z."/>
            <person name="Lan J."/>
            <person name="Che J."/>
            <person name="Ge C."/>
            <person name="Shi H."/>
            <person name="Pan Z."/>
            <person name="Liu X."/>
        </authorList>
    </citation>
    <scope>NUCLEOTIDE SEQUENCE [LARGE SCALE GENOMIC DNA]</scope>
    <source>
        <strain evidence="12">FJAT-22460</strain>
    </source>
</reference>
<evidence type="ECO:0000256" key="4">
    <source>
        <dbReference type="ARBA" id="ARBA00022741"/>
    </source>
</evidence>
<name>A0A0M1P4N1_9BACL</name>
<gene>
    <name evidence="11" type="ORF">AM231_08990</name>
</gene>
<keyword evidence="6 8" id="KW-1133">Transmembrane helix</keyword>
<dbReference type="PROSITE" id="PS50893">
    <property type="entry name" value="ABC_TRANSPORTER_2"/>
    <property type="match status" value="1"/>
</dbReference>
<dbReference type="Proteomes" id="UP000036932">
    <property type="component" value="Unassembled WGS sequence"/>
</dbReference>
<dbReference type="Pfam" id="PF00005">
    <property type="entry name" value="ABC_tran"/>
    <property type="match status" value="1"/>
</dbReference>
<feature type="transmembrane region" description="Helical" evidence="8">
    <location>
        <begin position="145"/>
        <end position="173"/>
    </location>
</feature>
<comment type="subcellular location">
    <subcellularLocation>
        <location evidence="1">Cell membrane</location>
        <topology evidence="1">Multi-pass membrane protein</topology>
    </subcellularLocation>
</comment>
<dbReference type="PATRIC" id="fig|1705565.3.peg.3766"/>
<feature type="domain" description="ABC transporter" evidence="9">
    <location>
        <begin position="333"/>
        <end position="566"/>
    </location>
</feature>
<dbReference type="InterPro" id="IPR027417">
    <property type="entry name" value="P-loop_NTPase"/>
</dbReference>
<dbReference type="PANTHER" id="PTHR43394">
    <property type="entry name" value="ATP-DEPENDENT PERMEASE MDL1, MITOCHONDRIAL"/>
    <property type="match status" value="1"/>
</dbReference>
<comment type="caution">
    <text evidence="11">The sequence shown here is derived from an EMBL/GenBank/DDBJ whole genome shotgun (WGS) entry which is preliminary data.</text>
</comment>
<dbReference type="PROSITE" id="PS00211">
    <property type="entry name" value="ABC_TRANSPORTER_1"/>
    <property type="match status" value="1"/>
</dbReference>
<dbReference type="InterPro" id="IPR036640">
    <property type="entry name" value="ABC1_TM_sf"/>
</dbReference>
<protein>
    <recommendedName>
        <fullName evidence="13">ABC transporter ATP-binding protein</fullName>
    </recommendedName>
</protein>
<dbReference type="InterPro" id="IPR003439">
    <property type="entry name" value="ABC_transporter-like_ATP-bd"/>
</dbReference>
<dbReference type="GO" id="GO:0005886">
    <property type="term" value="C:plasma membrane"/>
    <property type="evidence" value="ECO:0007669"/>
    <property type="project" value="UniProtKB-SubCell"/>
</dbReference>
<evidence type="ECO:0000256" key="3">
    <source>
        <dbReference type="ARBA" id="ARBA00022692"/>
    </source>
</evidence>
<accession>A0A0M1P4N1</accession>
<evidence type="ECO:0000256" key="5">
    <source>
        <dbReference type="ARBA" id="ARBA00022840"/>
    </source>
</evidence>
<organism evidence="11 12">
    <name type="scientific">Paenibacillus solani</name>
    <dbReference type="NCBI Taxonomy" id="1705565"/>
    <lineage>
        <taxon>Bacteria</taxon>
        <taxon>Bacillati</taxon>
        <taxon>Bacillota</taxon>
        <taxon>Bacilli</taxon>
        <taxon>Bacillales</taxon>
        <taxon>Paenibacillaceae</taxon>
        <taxon>Paenibacillus</taxon>
    </lineage>
</organism>
<dbReference type="PROSITE" id="PS50929">
    <property type="entry name" value="ABC_TM1F"/>
    <property type="match status" value="1"/>
</dbReference>
<keyword evidence="7 8" id="KW-0472">Membrane</keyword>
<keyword evidence="5" id="KW-0067">ATP-binding</keyword>
<dbReference type="PANTHER" id="PTHR43394:SF1">
    <property type="entry name" value="ATP-BINDING CASSETTE SUB-FAMILY B MEMBER 10, MITOCHONDRIAL"/>
    <property type="match status" value="1"/>
</dbReference>
<dbReference type="InterPro" id="IPR003593">
    <property type="entry name" value="AAA+_ATPase"/>
</dbReference>
<dbReference type="GO" id="GO:0005524">
    <property type="term" value="F:ATP binding"/>
    <property type="evidence" value="ECO:0007669"/>
    <property type="project" value="UniProtKB-KW"/>
</dbReference>
<evidence type="ECO:0008006" key="13">
    <source>
        <dbReference type="Google" id="ProtNLM"/>
    </source>
</evidence>
<keyword evidence="4" id="KW-0547">Nucleotide-binding</keyword>
<dbReference type="SUPFAM" id="SSF90123">
    <property type="entry name" value="ABC transporter transmembrane region"/>
    <property type="match status" value="1"/>
</dbReference>
<dbReference type="GO" id="GO:0016887">
    <property type="term" value="F:ATP hydrolysis activity"/>
    <property type="evidence" value="ECO:0007669"/>
    <property type="project" value="InterPro"/>
</dbReference>
<dbReference type="Gene3D" id="1.20.1560.10">
    <property type="entry name" value="ABC transporter type 1, transmembrane domain"/>
    <property type="match status" value="1"/>
</dbReference>
<dbReference type="SMART" id="SM00382">
    <property type="entry name" value="AAA"/>
    <property type="match status" value="1"/>
</dbReference>
<dbReference type="GO" id="GO:0015421">
    <property type="term" value="F:ABC-type oligopeptide transporter activity"/>
    <property type="evidence" value="ECO:0007669"/>
    <property type="project" value="TreeGrafter"/>
</dbReference>
<dbReference type="InterPro" id="IPR039421">
    <property type="entry name" value="Type_1_exporter"/>
</dbReference>
<dbReference type="InterPro" id="IPR011527">
    <property type="entry name" value="ABC1_TM_dom"/>
</dbReference>
<keyword evidence="3 8" id="KW-0812">Transmembrane</keyword>
<dbReference type="Pfam" id="PF00664">
    <property type="entry name" value="ABC_membrane"/>
    <property type="match status" value="1"/>
</dbReference>
<feature type="domain" description="ABC transmembrane type-1" evidence="10">
    <location>
        <begin position="19"/>
        <end position="302"/>
    </location>
</feature>
<dbReference type="CDD" id="cd07346">
    <property type="entry name" value="ABC_6TM_exporters"/>
    <property type="match status" value="1"/>
</dbReference>
<proteinExistence type="inferred from homology"/>
<evidence type="ECO:0000256" key="2">
    <source>
        <dbReference type="ARBA" id="ARBA00005417"/>
    </source>
</evidence>
<keyword evidence="12" id="KW-1185">Reference proteome</keyword>
<dbReference type="RefSeq" id="WP_054402321.1">
    <property type="nucleotide sequence ID" value="NZ_LIUT01000001.1"/>
</dbReference>
<dbReference type="SUPFAM" id="SSF52540">
    <property type="entry name" value="P-loop containing nucleoside triphosphate hydrolases"/>
    <property type="match status" value="1"/>
</dbReference>
<evidence type="ECO:0000256" key="1">
    <source>
        <dbReference type="ARBA" id="ARBA00004651"/>
    </source>
</evidence>
<evidence type="ECO:0000313" key="11">
    <source>
        <dbReference type="EMBL" id="KOR89270.1"/>
    </source>
</evidence>
<evidence type="ECO:0000256" key="6">
    <source>
        <dbReference type="ARBA" id="ARBA00022989"/>
    </source>
</evidence>
<feature type="transmembrane region" description="Helical" evidence="8">
    <location>
        <begin position="16"/>
        <end position="38"/>
    </location>
</feature>
<comment type="similarity">
    <text evidence="2">Belongs to the ABC transporter superfamily.</text>
</comment>
<dbReference type="FunFam" id="3.40.50.300:FF:000218">
    <property type="entry name" value="Multidrug ABC transporter ATP-binding protein"/>
    <property type="match status" value="1"/>
</dbReference>